<sequence length="112" mass="11793">MGDVKSEKARANGDISIPNASSNGPGKNGANDHDTKPPNANNALSNTDNGNGLDDPASGATGNSNTLSKSVGIIDAPEGFLFEWWLIFWDLLFARSNKPASIPAQQYIHAQV</sequence>
<accession>A0ACC3TIJ0</accession>
<dbReference type="Proteomes" id="UP001489719">
    <property type="component" value="Unassembled WGS sequence"/>
</dbReference>
<dbReference type="EMBL" id="MU970119">
    <property type="protein sequence ID" value="KAK9320692.1"/>
    <property type="molecule type" value="Genomic_DNA"/>
</dbReference>
<proteinExistence type="predicted"/>
<name>A0ACC3TIJ0_9ASCO</name>
<organism evidence="1 2">
    <name type="scientific">Lipomyces orientalis</name>
    <dbReference type="NCBI Taxonomy" id="1233043"/>
    <lineage>
        <taxon>Eukaryota</taxon>
        <taxon>Fungi</taxon>
        <taxon>Dikarya</taxon>
        <taxon>Ascomycota</taxon>
        <taxon>Saccharomycotina</taxon>
        <taxon>Lipomycetes</taxon>
        <taxon>Lipomycetales</taxon>
        <taxon>Lipomycetaceae</taxon>
        <taxon>Lipomyces</taxon>
    </lineage>
</organism>
<comment type="caution">
    <text evidence="1">The sequence shown here is derived from an EMBL/GenBank/DDBJ whole genome shotgun (WGS) entry which is preliminary data.</text>
</comment>
<evidence type="ECO:0000313" key="2">
    <source>
        <dbReference type="Proteomes" id="UP001489719"/>
    </source>
</evidence>
<keyword evidence="2" id="KW-1185">Reference proteome</keyword>
<reference evidence="2" key="1">
    <citation type="journal article" date="2024" name="Front. Bioeng. Biotechnol.">
        <title>Genome-scale model development and genomic sequencing of the oleaginous clade Lipomyces.</title>
        <authorList>
            <person name="Czajka J.J."/>
            <person name="Han Y."/>
            <person name="Kim J."/>
            <person name="Mondo S.J."/>
            <person name="Hofstad B.A."/>
            <person name="Robles A."/>
            <person name="Haridas S."/>
            <person name="Riley R."/>
            <person name="LaButti K."/>
            <person name="Pangilinan J."/>
            <person name="Andreopoulos W."/>
            <person name="Lipzen A."/>
            <person name="Yan J."/>
            <person name="Wang M."/>
            <person name="Ng V."/>
            <person name="Grigoriev I.V."/>
            <person name="Spatafora J.W."/>
            <person name="Magnuson J.K."/>
            <person name="Baker S.E."/>
            <person name="Pomraning K.R."/>
        </authorList>
    </citation>
    <scope>NUCLEOTIDE SEQUENCE [LARGE SCALE GENOMIC DNA]</scope>
    <source>
        <strain evidence="2">CBS 10300</strain>
    </source>
</reference>
<protein>
    <submittedName>
        <fullName evidence="1">Uncharacterized protein</fullName>
    </submittedName>
</protein>
<gene>
    <name evidence="1" type="ORF">V1517DRAFT_328584</name>
</gene>
<evidence type="ECO:0000313" key="1">
    <source>
        <dbReference type="EMBL" id="KAK9320692.1"/>
    </source>
</evidence>